<organism evidence="3 4">
    <name type="scientific">Cordyceps militaris</name>
    <name type="common">Caterpillar fungus</name>
    <name type="synonym">Clavaria militaris</name>
    <dbReference type="NCBI Taxonomy" id="73501"/>
    <lineage>
        <taxon>Eukaryota</taxon>
        <taxon>Fungi</taxon>
        <taxon>Dikarya</taxon>
        <taxon>Ascomycota</taxon>
        <taxon>Pezizomycotina</taxon>
        <taxon>Sordariomycetes</taxon>
        <taxon>Hypocreomycetidae</taxon>
        <taxon>Hypocreales</taxon>
        <taxon>Cordycipitaceae</taxon>
        <taxon>Cordyceps</taxon>
    </lineage>
</organism>
<proteinExistence type="predicted"/>
<evidence type="ECO:0000313" key="3">
    <source>
        <dbReference type="EMBL" id="ATY67074.1"/>
    </source>
</evidence>
<dbReference type="Proteomes" id="UP000323067">
    <property type="component" value="Chromosome i"/>
</dbReference>
<accession>A0A2H4SVD8</accession>
<reference evidence="3 4" key="1">
    <citation type="journal article" date="2017" name="BMC Genomics">
        <title>Chromosome level assembly and secondary metabolite potential of the parasitic fungus Cordyceps militaris.</title>
        <authorList>
            <person name="Kramer G.J."/>
            <person name="Nodwell J.R."/>
        </authorList>
    </citation>
    <scope>NUCLEOTIDE SEQUENCE [LARGE SCALE GENOMIC DNA]</scope>
    <source>
        <strain evidence="3 4">ATCC 34164</strain>
    </source>
</reference>
<evidence type="ECO:0000259" key="2">
    <source>
        <dbReference type="Pfam" id="PF03427"/>
    </source>
</evidence>
<dbReference type="Pfam" id="PF03427">
    <property type="entry name" value="CBM_19"/>
    <property type="match status" value="1"/>
</dbReference>
<evidence type="ECO:0000313" key="4">
    <source>
        <dbReference type="Proteomes" id="UP000323067"/>
    </source>
</evidence>
<protein>
    <recommendedName>
        <fullName evidence="2">Carbohydrate-binding module family 19 domain-containing protein</fullName>
    </recommendedName>
</protein>
<evidence type="ECO:0000256" key="1">
    <source>
        <dbReference type="SAM" id="SignalP"/>
    </source>
</evidence>
<dbReference type="AlphaFoldDB" id="A0A2H4SVD8"/>
<dbReference type="GO" id="GO:0006032">
    <property type="term" value="P:chitin catabolic process"/>
    <property type="evidence" value="ECO:0007669"/>
    <property type="project" value="InterPro"/>
</dbReference>
<keyword evidence="1" id="KW-0732">Signal</keyword>
<name>A0A2H4SVD8_CORMI</name>
<dbReference type="GO" id="GO:0008061">
    <property type="term" value="F:chitin binding"/>
    <property type="evidence" value="ECO:0007669"/>
    <property type="project" value="InterPro"/>
</dbReference>
<dbReference type="VEuPathDB" id="FungiDB:A9K55_000407"/>
<feature type="domain" description="Carbohydrate-binding module family 19" evidence="2">
    <location>
        <begin position="13"/>
        <end position="63"/>
    </location>
</feature>
<sequence>MKLLLTIAALLSATAVSADISDEAAKCKPSTYRCSSDRSSWDVCNTSRDWVFAGSCPRGTVCFFNEKSGSPYCL</sequence>
<dbReference type="EMBL" id="CP023328">
    <property type="protein sequence ID" value="ATY67074.1"/>
    <property type="molecule type" value="Genomic_DNA"/>
</dbReference>
<dbReference type="InterPro" id="IPR005089">
    <property type="entry name" value="CBM19"/>
</dbReference>
<gene>
    <name evidence="3" type="ORF">A9K55_000407</name>
</gene>
<feature type="signal peptide" evidence="1">
    <location>
        <begin position="1"/>
        <end position="18"/>
    </location>
</feature>
<feature type="chain" id="PRO_5014162042" description="Carbohydrate-binding module family 19 domain-containing protein" evidence="1">
    <location>
        <begin position="19"/>
        <end position="74"/>
    </location>
</feature>